<dbReference type="RefSeq" id="WP_222980932.1">
    <property type="nucleotide sequence ID" value="NZ_JAINVZ010000022.1"/>
</dbReference>
<comment type="caution">
    <text evidence="1">The sequence shown here is derived from an EMBL/GenBank/DDBJ whole genome shotgun (WGS) entry which is preliminary data.</text>
</comment>
<protein>
    <recommendedName>
        <fullName evidence="3">IrrE N-terminal-like domain-containing protein</fullName>
    </recommendedName>
</protein>
<proteinExistence type="predicted"/>
<accession>A0ABS7QYB3</accession>
<organism evidence="1 2">
    <name type="scientific">Streptantibioticus parmotrematis</name>
    <dbReference type="NCBI Taxonomy" id="2873249"/>
    <lineage>
        <taxon>Bacteria</taxon>
        <taxon>Bacillati</taxon>
        <taxon>Actinomycetota</taxon>
        <taxon>Actinomycetes</taxon>
        <taxon>Kitasatosporales</taxon>
        <taxon>Streptomycetaceae</taxon>
        <taxon>Streptantibioticus</taxon>
    </lineage>
</organism>
<evidence type="ECO:0008006" key="3">
    <source>
        <dbReference type="Google" id="ProtNLM"/>
    </source>
</evidence>
<evidence type="ECO:0000313" key="2">
    <source>
        <dbReference type="Proteomes" id="UP001198565"/>
    </source>
</evidence>
<name>A0ABS7QYB3_9ACTN</name>
<evidence type="ECO:0000313" key="1">
    <source>
        <dbReference type="EMBL" id="MBY8888200.1"/>
    </source>
</evidence>
<dbReference type="EMBL" id="JAINVZ010000022">
    <property type="protein sequence ID" value="MBY8888200.1"/>
    <property type="molecule type" value="Genomic_DNA"/>
</dbReference>
<reference evidence="1 2" key="1">
    <citation type="submission" date="2021-08" db="EMBL/GenBank/DDBJ databases">
        <title>Streptomyces sp. PTM05 isolated from lichen.</title>
        <authorList>
            <person name="Somphong A."/>
            <person name="Phongsopitanun W."/>
            <person name="Tanasupawat S."/>
        </authorList>
    </citation>
    <scope>NUCLEOTIDE SEQUENCE [LARGE SCALE GENOMIC DNA]</scope>
    <source>
        <strain evidence="1 2">Ptm05</strain>
    </source>
</reference>
<sequence>MERDIGPGEPSGECEQFLLEDRVYYPKGTSAAHQALVQCHELAHLLLGHTTRHTAISPDVIRRVLGRDHYDEPAEREAETFATLLFRELNLEPLEGVAERVAPALTHREGRHA</sequence>
<keyword evidence="2" id="KW-1185">Reference proteome</keyword>
<gene>
    <name evidence="1" type="ORF">K7472_25665</name>
</gene>
<dbReference type="Proteomes" id="UP001198565">
    <property type="component" value="Unassembled WGS sequence"/>
</dbReference>